<accession>A0A834IQK1</accession>
<dbReference type="AlphaFoldDB" id="A0A834IQK1"/>
<sequence>MLPRHLHSNARNELEVSLQLEISFILLHGWVASRPASAPLPTDIKSSDLFPPNPSTPRRLANPYPNPPVLHWSTRNEGGVARFSPDFFVIRIKSDMSCEHSQLLSSTLFLLQYGIMEKIVICSYQNLM</sequence>
<comment type="caution">
    <text evidence="2">The sequence shown here is derived from an EMBL/GenBank/DDBJ whole genome shotgun (WGS) entry which is preliminary data.</text>
</comment>
<keyword evidence="3" id="KW-1185">Reference proteome</keyword>
<feature type="region of interest" description="Disordered" evidence="1">
    <location>
        <begin position="42"/>
        <end position="63"/>
    </location>
</feature>
<name>A0A834IQK1_RHYFE</name>
<proteinExistence type="predicted"/>
<evidence type="ECO:0000313" key="2">
    <source>
        <dbReference type="EMBL" id="KAF7281888.1"/>
    </source>
</evidence>
<reference evidence="2" key="1">
    <citation type="submission" date="2020-08" db="EMBL/GenBank/DDBJ databases">
        <title>Genome sequencing and assembly of the red palm weevil Rhynchophorus ferrugineus.</title>
        <authorList>
            <person name="Dias G.B."/>
            <person name="Bergman C.M."/>
            <person name="Manee M."/>
        </authorList>
    </citation>
    <scope>NUCLEOTIDE SEQUENCE</scope>
    <source>
        <strain evidence="2">AA-2017</strain>
        <tissue evidence="2">Whole larva</tissue>
    </source>
</reference>
<dbReference type="EMBL" id="JAACXV010000215">
    <property type="protein sequence ID" value="KAF7281888.1"/>
    <property type="molecule type" value="Genomic_DNA"/>
</dbReference>
<evidence type="ECO:0000256" key="1">
    <source>
        <dbReference type="SAM" id="MobiDB-lite"/>
    </source>
</evidence>
<protein>
    <submittedName>
        <fullName evidence="2">Uncharacterized protein</fullName>
    </submittedName>
</protein>
<dbReference type="Proteomes" id="UP000625711">
    <property type="component" value="Unassembled WGS sequence"/>
</dbReference>
<evidence type="ECO:0000313" key="3">
    <source>
        <dbReference type="Proteomes" id="UP000625711"/>
    </source>
</evidence>
<organism evidence="2 3">
    <name type="scientific">Rhynchophorus ferrugineus</name>
    <name type="common">Red palm weevil</name>
    <name type="synonym">Curculio ferrugineus</name>
    <dbReference type="NCBI Taxonomy" id="354439"/>
    <lineage>
        <taxon>Eukaryota</taxon>
        <taxon>Metazoa</taxon>
        <taxon>Ecdysozoa</taxon>
        <taxon>Arthropoda</taxon>
        <taxon>Hexapoda</taxon>
        <taxon>Insecta</taxon>
        <taxon>Pterygota</taxon>
        <taxon>Neoptera</taxon>
        <taxon>Endopterygota</taxon>
        <taxon>Coleoptera</taxon>
        <taxon>Polyphaga</taxon>
        <taxon>Cucujiformia</taxon>
        <taxon>Curculionidae</taxon>
        <taxon>Dryophthorinae</taxon>
        <taxon>Rhynchophorus</taxon>
    </lineage>
</organism>
<gene>
    <name evidence="2" type="ORF">GWI33_004089</name>
</gene>